<feature type="compositionally biased region" description="Low complexity" evidence="3">
    <location>
        <begin position="781"/>
        <end position="792"/>
    </location>
</feature>
<keyword evidence="2" id="KW-0677">Repeat</keyword>
<evidence type="ECO:0000313" key="7">
    <source>
        <dbReference type="Proteomes" id="UP000785200"/>
    </source>
</evidence>
<evidence type="ECO:0000256" key="1">
    <source>
        <dbReference type="ARBA" id="ARBA00022441"/>
    </source>
</evidence>
<dbReference type="PANTHER" id="PTHR46228">
    <property type="entry name" value="KELCH DOMAIN-CONTAINING PROTEIN"/>
    <property type="match status" value="1"/>
</dbReference>
<dbReference type="PANTHER" id="PTHR46228:SF2">
    <property type="entry name" value="KELCH REPEAT PROTEIN (AFU_ORTHOLOGUE AFUA_4G14350)"/>
    <property type="match status" value="1"/>
</dbReference>
<sequence>MAMSILSLIVAALYVRLAAGQQAGWQPDEVNTTMCYWQNPRAGVIRDTLYLDGGYLWWNPGLADGSYAGPTADGNPLGDVYLLNFSTPFNTSQNISEILGTISKASGGSGDANNIGPQYVDGTMFANDFEWFTYGGLLADTLAFQNPDAQSVAVYEKYPQVSSRQFSPGYILDDLPTDMNRYIAFGAGVSVPSENLGFYFGGLRSSTWGDIVLGTSNETLNADVESLTLIELDMSVQQKEVWSNQTLPNSVPGRASAEIVWVPVSEQGVLVAMGGVIDPVFASISLANNDSTNKASEATSPGFMQTVSVYDIANKVWYNQVTSGTVPPQLTEGCTVVASADDGSSHNIYWYGGFDGLDESGTYSDDVWILSVPSFMWMKFATGNPTHARAGHRCVKPYPDQMFVIGGQASFPDSGPPLCLDGGIIQIFNLSSGDWLDSYDPKTWSNYTVPDMIVQMIGGNGGGGATQAAPTPNGFANSSLNAVFKQSYNATKITTWYPYQPATSSPTSRPTVPVTAVRKSGTPSYLAPVLGVVLGLFFITLFILGCLLYRRRKFLRINNGSSPSENGTMSNHFWVSNWLRATPADAKAPTVTTDETPTSPYEYERPDMQEVGGTQVHEMMGMFCLRAPSECIKLTKADTSKPVELHDTGFVPLGVGRSNLAASPSVTSQTSQASTVSRDSHHSRPAVSPMQHTRADSPSLGGLPENPRITSGVSIISDSDRGHLRGISETSVSTDGVYATPLESGVALGGLPPLTVEKRPNVVSPLTPSHGSNEASEYLDASPASPTSPTPSQRRKSNFAEGLPEARK</sequence>
<keyword evidence="4" id="KW-0472">Membrane</keyword>
<keyword evidence="4" id="KW-1133">Transmembrane helix</keyword>
<dbReference type="Proteomes" id="UP000785200">
    <property type="component" value="Unassembled WGS sequence"/>
</dbReference>
<dbReference type="InterPro" id="IPR011043">
    <property type="entry name" value="Gal_Oxase/kelch_b-propeller"/>
</dbReference>
<comment type="caution">
    <text evidence="6">The sequence shown here is derived from an EMBL/GenBank/DDBJ whole genome shotgun (WGS) entry which is preliminary data.</text>
</comment>
<name>A0A9P6VKM2_9HELO</name>
<feature type="signal peptide" evidence="5">
    <location>
        <begin position="1"/>
        <end position="20"/>
    </location>
</feature>
<proteinExistence type="predicted"/>
<feature type="compositionally biased region" description="Low complexity" evidence="3">
    <location>
        <begin position="661"/>
        <end position="677"/>
    </location>
</feature>
<feature type="region of interest" description="Disordered" evidence="3">
    <location>
        <begin position="585"/>
        <end position="605"/>
    </location>
</feature>
<keyword evidence="7" id="KW-1185">Reference proteome</keyword>
<organism evidence="6 7">
    <name type="scientific">Hyphodiscus hymeniophilus</name>
    <dbReference type="NCBI Taxonomy" id="353542"/>
    <lineage>
        <taxon>Eukaryota</taxon>
        <taxon>Fungi</taxon>
        <taxon>Dikarya</taxon>
        <taxon>Ascomycota</taxon>
        <taxon>Pezizomycotina</taxon>
        <taxon>Leotiomycetes</taxon>
        <taxon>Helotiales</taxon>
        <taxon>Hyphodiscaceae</taxon>
        <taxon>Hyphodiscus</taxon>
    </lineage>
</organism>
<feature type="chain" id="PRO_5040395403" evidence="5">
    <location>
        <begin position="21"/>
        <end position="808"/>
    </location>
</feature>
<dbReference type="Gene3D" id="2.120.10.80">
    <property type="entry name" value="Kelch-type beta propeller"/>
    <property type="match status" value="1"/>
</dbReference>
<feature type="region of interest" description="Disordered" evidence="3">
    <location>
        <begin position="661"/>
        <end position="719"/>
    </location>
</feature>
<reference evidence="6" key="1">
    <citation type="submission" date="2019-07" db="EMBL/GenBank/DDBJ databases">
        <title>Hyphodiscus hymeniophilus genome sequencing and assembly.</title>
        <authorList>
            <person name="Kramer G."/>
            <person name="Nodwell J."/>
        </authorList>
    </citation>
    <scope>NUCLEOTIDE SEQUENCE</scope>
    <source>
        <strain evidence="6">ATCC 34498</strain>
    </source>
</reference>
<dbReference type="AlphaFoldDB" id="A0A9P6VKM2"/>
<accession>A0A9P6VKM2</accession>
<evidence type="ECO:0000313" key="6">
    <source>
        <dbReference type="EMBL" id="KAG0649494.1"/>
    </source>
</evidence>
<evidence type="ECO:0000256" key="3">
    <source>
        <dbReference type="SAM" id="MobiDB-lite"/>
    </source>
</evidence>
<dbReference type="SUPFAM" id="SSF50965">
    <property type="entry name" value="Galactose oxidase, central domain"/>
    <property type="match status" value="1"/>
</dbReference>
<evidence type="ECO:0000256" key="4">
    <source>
        <dbReference type="SAM" id="Phobius"/>
    </source>
</evidence>
<gene>
    <name evidence="6" type="ORF">D0Z07_4310</name>
</gene>
<dbReference type="InterPro" id="IPR015915">
    <property type="entry name" value="Kelch-typ_b-propeller"/>
</dbReference>
<protein>
    <submittedName>
        <fullName evidence="6">Kelch repeat-containing</fullName>
    </submittedName>
</protein>
<keyword evidence="4" id="KW-0812">Transmembrane</keyword>
<keyword evidence="1" id="KW-0880">Kelch repeat</keyword>
<feature type="compositionally biased region" description="Polar residues" evidence="3">
    <location>
        <begin position="590"/>
        <end position="599"/>
    </location>
</feature>
<evidence type="ECO:0000256" key="2">
    <source>
        <dbReference type="ARBA" id="ARBA00022737"/>
    </source>
</evidence>
<dbReference type="EMBL" id="VNKQ01000008">
    <property type="protein sequence ID" value="KAG0649494.1"/>
    <property type="molecule type" value="Genomic_DNA"/>
</dbReference>
<keyword evidence="5" id="KW-0732">Signal</keyword>
<dbReference type="OrthoDB" id="10251809at2759"/>
<evidence type="ECO:0000256" key="5">
    <source>
        <dbReference type="SAM" id="SignalP"/>
    </source>
</evidence>
<feature type="compositionally biased region" description="Polar residues" evidence="3">
    <location>
        <begin position="764"/>
        <end position="775"/>
    </location>
</feature>
<feature type="compositionally biased region" description="Polar residues" evidence="3">
    <location>
        <begin position="708"/>
        <end position="717"/>
    </location>
</feature>
<feature type="transmembrane region" description="Helical" evidence="4">
    <location>
        <begin position="525"/>
        <end position="549"/>
    </location>
</feature>
<feature type="region of interest" description="Disordered" evidence="3">
    <location>
        <begin position="759"/>
        <end position="808"/>
    </location>
</feature>